<comment type="similarity">
    <text evidence="11">Belongs to the ApbE family.</text>
</comment>
<keyword evidence="14" id="KW-1185">Reference proteome</keyword>
<evidence type="ECO:0000256" key="6">
    <source>
        <dbReference type="ARBA" id="ARBA00022723"/>
    </source>
</evidence>
<sequence length="359" mass="38068">MALTETRAAAHRPAAPPRVLLPLQATPMAPPALGLVRQQRGGHTMGTHWQVQWYGPEHAPAGPHLTAALQQVLDTVIAQMSPWQADTVISHYNRAPAGRWVELPEDFLTVLRCALTIAEDSDGAFDPCAGPLVDAWGFGPGPRHDAPGFRPPDARDRARAQAAAPHGSWRRLRLDGTRLLQPGGIRLDFSAIAKGHAVDRLVQTLQAAGIAHALVDIGGELRGIGLRGDGQPWWVGLEAPPAAHADAGGPTPTRIGLHGLAVATSGDYRRCYTDADGRHRAHTLDLRTGQPADHGVASVSVVHASCMQADAWSTALMALPWPEGLALARLYGLAALWRLRDPAGGLHEQLSPALAALAA</sequence>
<evidence type="ECO:0000256" key="2">
    <source>
        <dbReference type="ARBA" id="ARBA00011955"/>
    </source>
</evidence>
<dbReference type="PIRSF" id="PIRSF006268">
    <property type="entry name" value="ApbE"/>
    <property type="match status" value="1"/>
</dbReference>
<dbReference type="PANTHER" id="PTHR30040:SF2">
    <property type="entry name" value="FAD:PROTEIN FMN TRANSFERASE"/>
    <property type="match status" value="1"/>
</dbReference>
<dbReference type="RefSeq" id="WP_341373619.1">
    <property type="nucleotide sequence ID" value="NZ_JBBUTF010000006.1"/>
</dbReference>
<feature type="compositionally biased region" description="Basic and acidic residues" evidence="12">
    <location>
        <begin position="143"/>
        <end position="159"/>
    </location>
</feature>
<keyword evidence="7 11" id="KW-0274">FAD</keyword>
<feature type="region of interest" description="Disordered" evidence="12">
    <location>
        <begin position="143"/>
        <end position="167"/>
    </location>
</feature>
<keyword evidence="5 11" id="KW-0808">Transferase</keyword>
<dbReference type="Pfam" id="PF02424">
    <property type="entry name" value="ApbE"/>
    <property type="match status" value="1"/>
</dbReference>
<evidence type="ECO:0000256" key="5">
    <source>
        <dbReference type="ARBA" id="ARBA00022679"/>
    </source>
</evidence>
<evidence type="ECO:0000313" key="13">
    <source>
        <dbReference type="EMBL" id="MEK8025832.1"/>
    </source>
</evidence>
<evidence type="ECO:0000256" key="4">
    <source>
        <dbReference type="ARBA" id="ARBA00022630"/>
    </source>
</evidence>
<evidence type="ECO:0000256" key="7">
    <source>
        <dbReference type="ARBA" id="ARBA00022827"/>
    </source>
</evidence>
<dbReference type="InterPro" id="IPR003374">
    <property type="entry name" value="ApbE-like_sf"/>
</dbReference>
<dbReference type="Proteomes" id="UP001368500">
    <property type="component" value="Unassembled WGS sequence"/>
</dbReference>
<evidence type="ECO:0000256" key="9">
    <source>
        <dbReference type="ARBA" id="ARBA00031306"/>
    </source>
</evidence>
<gene>
    <name evidence="13" type="ORF">AACH11_07655</name>
</gene>
<reference evidence="13 14" key="1">
    <citation type="submission" date="2024-04" db="EMBL/GenBank/DDBJ databases">
        <title>Novel species of the genus Ideonella isolated from streams.</title>
        <authorList>
            <person name="Lu H."/>
        </authorList>
    </citation>
    <scope>NUCLEOTIDE SEQUENCE [LARGE SCALE GENOMIC DNA]</scope>
    <source>
        <strain evidence="13 14">BYS139W</strain>
    </source>
</reference>
<comment type="cofactor">
    <cofactor evidence="1">
        <name>Mg(2+)</name>
        <dbReference type="ChEBI" id="CHEBI:18420"/>
    </cofactor>
</comment>
<dbReference type="GO" id="GO:0016740">
    <property type="term" value="F:transferase activity"/>
    <property type="evidence" value="ECO:0007669"/>
    <property type="project" value="UniProtKB-KW"/>
</dbReference>
<dbReference type="EC" id="2.7.1.180" evidence="2 11"/>
<comment type="catalytic activity">
    <reaction evidence="10 11">
        <text>L-threonyl-[protein] + FAD = FMN-L-threonyl-[protein] + AMP + H(+)</text>
        <dbReference type="Rhea" id="RHEA:36847"/>
        <dbReference type="Rhea" id="RHEA-COMP:11060"/>
        <dbReference type="Rhea" id="RHEA-COMP:11061"/>
        <dbReference type="ChEBI" id="CHEBI:15378"/>
        <dbReference type="ChEBI" id="CHEBI:30013"/>
        <dbReference type="ChEBI" id="CHEBI:57692"/>
        <dbReference type="ChEBI" id="CHEBI:74257"/>
        <dbReference type="ChEBI" id="CHEBI:456215"/>
        <dbReference type="EC" id="2.7.1.180"/>
    </reaction>
</comment>
<dbReference type="PANTHER" id="PTHR30040">
    <property type="entry name" value="THIAMINE BIOSYNTHESIS LIPOPROTEIN APBE"/>
    <property type="match status" value="1"/>
</dbReference>
<proteinExistence type="inferred from homology"/>
<organism evidence="13 14">
    <name type="scientific">Pseudaquabacterium rugosum</name>
    <dbReference type="NCBI Taxonomy" id="2984194"/>
    <lineage>
        <taxon>Bacteria</taxon>
        <taxon>Pseudomonadati</taxon>
        <taxon>Pseudomonadota</taxon>
        <taxon>Betaproteobacteria</taxon>
        <taxon>Burkholderiales</taxon>
        <taxon>Sphaerotilaceae</taxon>
        <taxon>Pseudaquabacterium</taxon>
    </lineage>
</organism>
<evidence type="ECO:0000256" key="10">
    <source>
        <dbReference type="ARBA" id="ARBA00048540"/>
    </source>
</evidence>
<evidence type="ECO:0000313" key="14">
    <source>
        <dbReference type="Proteomes" id="UP001368500"/>
    </source>
</evidence>
<name>A0ABU9BA05_9BURK</name>
<evidence type="ECO:0000256" key="12">
    <source>
        <dbReference type="SAM" id="MobiDB-lite"/>
    </source>
</evidence>
<evidence type="ECO:0000256" key="3">
    <source>
        <dbReference type="ARBA" id="ARBA00016337"/>
    </source>
</evidence>
<dbReference type="SUPFAM" id="SSF143631">
    <property type="entry name" value="ApbE-like"/>
    <property type="match status" value="1"/>
</dbReference>
<dbReference type="Gene3D" id="3.10.520.10">
    <property type="entry name" value="ApbE-like domains"/>
    <property type="match status" value="1"/>
</dbReference>
<evidence type="ECO:0000256" key="11">
    <source>
        <dbReference type="PIRNR" id="PIRNR006268"/>
    </source>
</evidence>
<keyword evidence="6 11" id="KW-0479">Metal-binding</keyword>
<dbReference type="EMBL" id="JBBUTF010000006">
    <property type="protein sequence ID" value="MEK8025832.1"/>
    <property type="molecule type" value="Genomic_DNA"/>
</dbReference>
<keyword evidence="8 11" id="KW-0460">Magnesium</keyword>
<evidence type="ECO:0000256" key="8">
    <source>
        <dbReference type="ARBA" id="ARBA00022842"/>
    </source>
</evidence>
<evidence type="ECO:0000256" key="1">
    <source>
        <dbReference type="ARBA" id="ARBA00001946"/>
    </source>
</evidence>
<protein>
    <recommendedName>
        <fullName evidence="3 11">FAD:protein FMN transferase</fullName>
        <ecNumber evidence="2 11">2.7.1.180</ecNumber>
    </recommendedName>
    <alternativeName>
        <fullName evidence="9 11">Flavin transferase</fullName>
    </alternativeName>
</protein>
<dbReference type="InterPro" id="IPR024932">
    <property type="entry name" value="ApbE"/>
</dbReference>
<keyword evidence="4 11" id="KW-0285">Flavoprotein</keyword>
<comment type="caution">
    <text evidence="13">The sequence shown here is derived from an EMBL/GenBank/DDBJ whole genome shotgun (WGS) entry which is preliminary data.</text>
</comment>
<accession>A0ABU9BA05</accession>